<sequence>MYKVSQMNPTLEYIYNHPKETKRIIGITYEQLIKLIAKAQVIESEKKEAIAKTEKRLIKAGGVRKKNLTKEEEIILTLFYLHQIPSFQTLGINFGISESSANNIFHYWIDILRELLPASLLEQVKKKENELEWVKEILTELELIVDSTEQSRERPSEYKDQEKYQI</sequence>
<evidence type="ECO:0000313" key="3">
    <source>
        <dbReference type="EMBL" id="ABG53823.1"/>
    </source>
</evidence>
<evidence type="ECO:0000259" key="2">
    <source>
        <dbReference type="Pfam" id="PF13613"/>
    </source>
</evidence>
<dbReference type="InterPro" id="IPR027805">
    <property type="entry name" value="Transposase_HTH_dom"/>
</dbReference>
<organism evidence="3">
    <name type="scientific">Trichodesmium erythraeum (strain IMS101)</name>
    <dbReference type="NCBI Taxonomy" id="203124"/>
    <lineage>
        <taxon>Bacteria</taxon>
        <taxon>Bacillati</taxon>
        <taxon>Cyanobacteriota</taxon>
        <taxon>Cyanophyceae</taxon>
        <taxon>Oscillatoriophycideae</taxon>
        <taxon>Oscillatoriales</taxon>
        <taxon>Microcoleaceae</taxon>
        <taxon>Trichodesmium</taxon>
    </lineage>
</organism>
<dbReference type="KEGG" id="ter:Tery_4899"/>
<feature type="domain" description="Transposase Helix-turn-helix" evidence="2">
    <location>
        <begin position="67"/>
        <end position="117"/>
    </location>
</feature>
<feature type="region of interest" description="Disordered" evidence="1">
    <location>
        <begin position="147"/>
        <end position="166"/>
    </location>
</feature>
<protein>
    <recommendedName>
        <fullName evidence="2">Transposase Helix-turn-helix domain-containing protein</fullName>
    </recommendedName>
</protein>
<name>Q10VA1_TRIEI</name>
<proteinExistence type="predicted"/>
<dbReference type="HOGENOM" id="CLU_139826_0_0_3"/>
<gene>
    <name evidence="3" type="ordered locus">Tery_4899</name>
</gene>
<feature type="compositionally biased region" description="Basic and acidic residues" evidence="1">
    <location>
        <begin position="149"/>
        <end position="166"/>
    </location>
</feature>
<accession>Q10VA1</accession>
<dbReference type="Pfam" id="PF13613">
    <property type="entry name" value="HTH_Tnp_4"/>
    <property type="match status" value="1"/>
</dbReference>
<dbReference type="EMBL" id="CP000393">
    <property type="protein sequence ID" value="ABG53823.1"/>
    <property type="molecule type" value="Genomic_DNA"/>
</dbReference>
<reference evidence="3" key="1">
    <citation type="submission" date="2006-06" db="EMBL/GenBank/DDBJ databases">
        <title>Complete sequence of Trichodesmium erythraeum IMS101.</title>
        <authorList>
            <consortium name="US DOE Joint Genome Institute"/>
            <person name="Copeland A."/>
            <person name="Lucas S."/>
            <person name="Lapidus A."/>
            <person name="Barry K."/>
            <person name="Detter J.C."/>
            <person name="Glavina del Rio T."/>
            <person name="Hammon N."/>
            <person name="Israni S."/>
            <person name="Dalin E."/>
            <person name="Tice H."/>
            <person name="Pitluck S."/>
            <person name="Kiss H."/>
            <person name="Munk A.C."/>
            <person name="Brettin T."/>
            <person name="Bruce D."/>
            <person name="Han C."/>
            <person name="Tapia R."/>
            <person name="Gilna P."/>
            <person name="Schmutz J."/>
            <person name="Larimer F."/>
            <person name="Land M."/>
            <person name="Hauser L."/>
            <person name="Kyrpides N."/>
            <person name="Kim E."/>
            <person name="Richardson P."/>
        </authorList>
    </citation>
    <scope>NUCLEOTIDE SEQUENCE [LARGE SCALE GENOMIC DNA]</scope>
    <source>
        <strain evidence="3">IMS101</strain>
    </source>
</reference>
<evidence type="ECO:0000256" key="1">
    <source>
        <dbReference type="SAM" id="MobiDB-lite"/>
    </source>
</evidence>
<dbReference type="eggNOG" id="ENOG502ZAHV">
    <property type="taxonomic scope" value="Bacteria"/>
</dbReference>
<dbReference type="AlphaFoldDB" id="Q10VA1"/>